<evidence type="ECO:0000256" key="14">
    <source>
        <dbReference type="PIRNR" id="PIRNR006135"/>
    </source>
</evidence>
<dbReference type="RefSeq" id="WP_163457168.1">
    <property type="nucleotide sequence ID" value="NZ_JAAGOH010000008.1"/>
</dbReference>
<dbReference type="InterPro" id="IPR027417">
    <property type="entry name" value="P-loop_NTPase"/>
</dbReference>
<keyword evidence="8 14" id="KW-0169">Cobalamin biosynthesis</keyword>
<dbReference type="AlphaFoldDB" id="A0A7C9TIU8"/>
<keyword evidence="18" id="KW-1185">Reference proteome</keyword>
<dbReference type="SUPFAM" id="SSF52540">
    <property type="entry name" value="P-loop containing nucleoside triphosphate hydrolases"/>
    <property type="match status" value="1"/>
</dbReference>
<comment type="pathway">
    <text evidence="6 14">Cofactor biosynthesis; adenosylcobalamin biosynthesis; adenosylcobalamin from cob(II)yrinate a,c-diamide: step 5/7.</text>
</comment>
<evidence type="ECO:0000256" key="3">
    <source>
        <dbReference type="ARBA" id="ARBA00001522"/>
    </source>
</evidence>
<dbReference type="PANTHER" id="PTHR34848:SF1">
    <property type="entry name" value="BIFUNCTIONAL ADENOSYLCOBALAMIN BIOSYNTHESIS PROTEIN COBU"/>
    <property type="match status" value="1"/>
</dbReference>
<comment type="pathway">
    <text evidence="5 14">Cofactor biosynthesis; adenosylcobalamin biosynthesis; adenosylcobalamin from cob(II)yrinate a,c-diamide: step 6/7.</text>
</comment>
<name>A0A7C9TIU8_9BURK</name>
<comment type="catalytic activity">
    <reaction evidence="3">
        <text>adenosylcob(III)inamide + GTP = adenosylcob(III)inamide phosphate + GDP + H(+)</text>
        <dbReference type="Rhea" id="RHEA:15765"/>
        <dbReference type="ChEBI" id="CHEBI:2480"/>
        <dbReference type="ChEBI" id="CHEBI:15378"/>
        <dbReference type="ChEBI" id="CHEBI:37565"/>
        <dbReference type="ChEBI" id="CHEBI:58189"/>
        <dbReference type="ChEBI" id="CHEBI:58502"/>
        <dbReference type="EC" id="2.7.1.156"/>
    </reaction>
</comment>
<dbReference type="EMBL" id="JAAGOH010000008">
    <property type="protein sequence ID" value="NDY91318.1"/>
    <property type="molecule type" value="Genomic_DNA"/>
</dbReference>
<keyword evidence="13 14" id="KW-0342">GTP-binding</keyword>
<comment type="catalytic activity">
    <reaction evidence="2 14">
        <text>adenosylcob(III)inamide phosphate + GTP + H(+) = adenosylcob(III)inamide-GDP + diphosphate</text>
        <dbReference type="Rhea" id="RHEA:22712"/>
        <dbReference type="ChEBI" id="CHEBI:15378"/>
        <dbReference type="ChEBI" id="CHEBI:33019"/>
        <dbReference type="ChEBI" id="CHEBI:37565"/>
        <dbReference type="ChEBI" id="CHEBI:58502"/>
        <dbReference type="ChEBI" id="CHEBI:60487"/>
        <dbReference type="EC" id="2.7.7.62"/>
    </reaction>
</comment>
<feature type="binding site" evidence="16">
    <location>
        <begin position="7"/>
        <end position="14"/>
    </location>
    <ligand>
        <name>GTP</name>
        <dbReference type="ChEBI" id="CHEBI:37565"/>
    </ligand>
</feature>
<evidence type="ECO:0000256" key="6">
    <source>
        <dbReference type="ARBA" id="ARBA00005159"/>
    </source>
</evidence>
<keyword evidence="9 14" id="KW-0808">Transferase</keyword>
<evidence type="ECO:0000256" key="7">
    <source>
        <dbReference type="ARBA" id="ARBA00007490"/>
    </source>
</evidence>
<evidence type="ECO:0000313" key="18">
    <source>
        <dbReference type="Proteomes" id="UP000484255"/>
    </source>
</evidence>
<sequence length="204" mass="21774">MKQLILGGARSGKSRLAEEQAAHWAAQAPGREVVVVVTARSGPGDPNAPRDPEMAERIAQHRARRPADWQTVEAPVALATALRAADGPQRLLLVDCLTLWLTNLLLADLAPEVDLDTVRHLPLGDTFTRERTALLDTLPTLQAPVLLIGNEVGHGIVPLGALNRQFVDESGRLHQALAAQCERVDFVMAGCVLALKTAATGAPC</sequence>
<keyword evidence="17" id="KW-0548">Nucleotidyltransferase</keyword>
<dbReference type="EC" id="2.7.7.62" evidence="14"/>
<gene>
    <name evidence="17" type="primary">cobU</name>
    <name evidence="17" type="ORF">G3A44_08960</name>
</gene>
<dbReference type="Proteomes" id="UP000484255">
    <property type="component" value="Unassembled WGS sequence"/>
</dbReference>
<protein>
    <recommendedName>
        <fullName evidence="14">Bifunctional adenosylcobalamin biosynthesis protein</fullName>
        <ecNumber evidence="14">2.7.1.156</ecNumber>
        <ecNumber evidence="14">2.7.7.62</ecNumber>
    </recommendedName>
</protein>
<comment type="catalytic activity">
    <reaction evidence="1 14">
        <text>adenosylcob(III)inamide + ATP = adenosylcob(III)inamide phosphate + ADP + H(+)</text>
        <dbReference type="Rhea" id="RHEA:15769"/>
        <dbReference type="ChEBI" id="CHEBI:2480"/>
        <dbReference type="ChEBI" id="CHEBI:15378"/>
        <dbReference type="ChEBI" id="CHEBI:30616"/>
        <dbReference type="ChEBI" id="CHEBI:58502"/>
        <dbReference type="ChEBI" id="CHEBI:456216"/>
        <dbReference type="EC" id="2.7.1.156"/>
    </reaction>
</comment>
<evidence type="ECO:0000256" key="4">
    <source>
        <dbReference type="ARBA" id="ARBA00003889"/>
    </source>
</evidence>
<dbReference type="GO" id="GO:0009236">
    <property type="term" value="P:cobalamin biosynthetic process"/>
    <property type="evidence" value="ECO:0007669"/>
    <property type="project" value="UniProtKB-UniRule"/>
</dbReference>
<dbReference type="GO" id="GO:0005524">
    <property type="term" value="F:ATP binding"/>
    <property type="evidence" value="ECO:0007669"/>
    <property type="project" value="UniProtKB-UniRule"/>
</dbReference>
<evidence type="ECO:0000256" key="1">
    <source>
        <dbReference type="ARBA" id="ARBA00000312"/>
    </source>
</evidence>
<dbReference type="GO" id="GO:0005525">
    <property type="term" value="F:GTP binding"/>
    <property type="evidence" value="ECO:0007669"/>
    <property type="project" value="UniProtKB-UniRule"/>
</dbReference>
<evidence type="ECO:0000256" key="5">
    <source>
        <dbReference type="ARBA" id="ARBA00004692"/>
    </source>
</evidence>
<evidence type="ECO:0000256" key="10">
    <source>
        <dbReference type="ARBA" id="ARBA00022741"/>
    </source>
</evidence>
<dbReference type="InterPro" id="IPR003203">
    <property type="entry name" value="CobU/CobP"/>
</dbReference>
<feature type="active site" description="GMP-histidine intermediate" evidence="15">
    <location>
        <position position="61"/>
    </location>
</feature>
<dbReference type="GO" id="GO:0008820">
    <property type="term" value="F:cobinamide phosphate guanylyltransferase activity"/>
    <property type="evidence" value="ECO:0007669"/>
    <property type="project" value="UniProtKB-UniRule"/>
</dbReference>
<accession>A0A7C9TIU8</accession>
<dbReference type="CDD" id="cd00544">
    <property type="entry name" value="CobU"/>
    <property type="match status" value="1"/>
</dbReference>
<evidence type="ECO:0000256" key="12">
    <source>
        <dbReference type="ARBA" id="ARBA00022840"/>
    </source>
</evidence>
<comment type="caution">
    <text evidence="17">The sequence shown here is derived from an EMBL/GenBank/DDBJ whole genome shotgun (WGS) entry which is preliminary data.</text>
</comment>
<reference evidence="17 18" key="1">
    <citation type="submission" date="2020-02" db="EMBL/GenBank/DDBJ databases">
        <title>Ideonella bacterium strain TBM-1.</title>
        <authorList>
            <person name="Chen W.-M."/>
        </authorList>
    </citation>
    <scope>NUCLEOTIDE SEQUENCE [LARGE SCALE GENOMIC DNA]</scope>
    <source>
        <strain evidence="17 18">TBM-1</strain>
    </source>
</reference>
<keyword evidence="12 14" id="KW-0067">ATP-binding</keyword>
<evidence type="ECO:0000256" key="9">
    <source>
        <dbReference type="ARBA" id="ARBA00022679"/>
    </source>
</evidence>
<dbReference type="Pfam" id="PF02283">
    <property type="entry name" value="CobU"/>
    <property type="match status" value="1"/>
</dbReference>
<dbReference type="PANTHER" id="PTHR34848">
    <property type="match status" value="1"/>
</dbReference>
<evidence type="ECO:0000256" key="13">
    <source>
        <dbReference type="ARBA" id="ARBA00023134"/>
    </source>
</evidence>
<comment type="similarity">
    <text evidence="7 14">Belongs to the CobU/CobP family.</text>
</comment>
<dbReference type="GO" id="GO:0043752">
    <property type="term" value="F:adenosylcobinamide kinase activity"/>
    <property type="evidence" value="ECO:0007669"/>
    <property type="project" value="UniProtKB-EC"/>
</dbReference>
<evidence type="ECO:0000313" key="17">
    <source>
        <dbReference type="EMBL" id="NDY91318.1"/>
    </source>
</evidence>
<feature type="binding site" evidence="16">
    <location>
        <position position="95"/>
    </location>
    <ligand>
        <name>GTP</name>
        <dbReference type="ChEBI" id="CHEBI:37565"/>
    </ligand>
</feature>
<comment type="function">
    <text evidence="4 14">Catalyzes ATP-dependent phosphorylation of adenosylcobinamide and addition of GMP to adenosylcobinamide phosphate.</text>
</comment>
<organism evidence="17 18">
    <name type="scientific">Ideonella livida</name>
    <dbReference type="NCBI Taxonomy" id="2707176"/>
    <lineage>
        <taxon>Bacteria</taxon>
        <taxon>Pseudomonadati</taxon>
        <taxon>Pseudomonadota</taxon>
        <taxon>Betaproteobacteria</taxon>
        <taxon>Burkholderiales</taxon>
        <taxon>Sphaerotilaceae</taxon>
        <taxon>Ideonella</taxon>
    </lineage>
</organism>
<feature type="binding site" evidence="16">
    <location>
        <begin position="62"/>
        <end position="65"/>
    </location>
    <ligand>
        <name>GTP</name>
        <dbReference type="ChEBI" id="CHEBI:37565"/>
    </ligand>
</feature>
<evidence type="ECO:0000256" key="15">
    <source>
        <dbReference type="PIRSR" id="PIRSR006135-1"/>
    </source>
</evidence>
<proteinExistence type="inferred from homology"/>
<keyword evidence="10 14" id="KW-0547">Nucleotide-binding</keyword>
<dbReference type="EC" id="2.7.1.156" evidence="14"/>
<dbReference type="UniPathway" id="UPA00148">
    <property type="reaction ID" value="UER00236"/>
</dbReference>
<keyword evidence="11 14" id="KW-0418">Kinase</keyword>
<evidence type="ECO:0000256" key="8">
    <source>
        <dbReference type="ARBA" id="ARBA00022573"/>
    </source>
</evidence>
<dbReference type="Gene3D" id="3.40.50.300">
    <property type="entry name" value="P-loop containing nucleotide triphosphate hydrolases"/>
    <property type="match status" value="1"/>
</dbReference>
<evidence type="ECO:0000256" key="16">
    <source>
        <dbReference type="PIRSR" id="PIRSR006135-2"/>
    </source>
</evidence>
<evidence type="ECO:0000256" key="2">
    <source>
        <dbReference type="ARBA" id="ARBA00000711"/>
    </source>
</evidence>
<dbReference type="NCBIfam" id="NF004469">
    <property type="entry name" value="PRK05800.1"/>
    <property type="match status" value="1"/>
</dbReference>
<evidence type="ECO:0000256" key="11">
    <source>
        <dbReference type="ARBA" id="ARBA00022777"/>
    </source>
</evidence>
<dbReference type="PIRSF" id="PIRSF006135">
    <property type="entry name" value="CobU"/>
    <property type="match status" value="1"/>
</dbReference>
<feature type="binding site" evidence="16">
    <location>
        <position position="73"/>
    </location>
    <ligand>
        <name>GTP</name>
        <dbReference type="ChEBI" id="CHEBI:37565"/>
    </ligand>
</feature>